<comment type="subcellular location">
    <subcellularLocation>
        <location evidence="1">Nucleus</location>
    </subcellularLocation>
</comment>
<reference evidence="6" key="1">
    <citation type="submission" date="2023-03" db="EMBL/GenBank/DDBJ databases">
        <title>Complete genome of Cladonia borealis.</title>
        <authorList>
            <person name="Park H."/>
        </authorList>
    </citation>
    <scope>NUCLEOTIDE SEQUENCE</scope>
    <source>
        <strain evidence="6">ANT050790</strain>
    </source>
</reference>
<keyword evidence="4" id="KW-0539">Nucleus</keyword>
<evidence type="ECO:0000256" key="3">
    <source>
        <dbReference type="ARBA" id="ARBA00022448"/>
    </source>
</evidence>
<evidence type="ECO:0000313" key="6">
    <source>
        <dbReference type="EMBL" id="KAK0509022.1"/>
    </source>
</evidence>
<protein>
    <recommendedName>
        <fullName evidence="5">Importin N-terminal domain-containing protein</fullName>
    </recommendedName>
</protein>
<dbReference type="InterPro" id="IPR011989">
    <property type="entry name" value="ARM-like"/>
</dbReference>
<evidence type="ECO:0000259" key="5">
    <source>
        <dbReference type="PROSITE" id="PS50166"/>
    </source>
</evidence>
<dbReference type="PANTHER" id="PTHR10997">
    <property type="entry name" value="IMPORTIN-7, 8, 11"/>
    <property type="match status" value="1"/>
</dbReference>
<dbReference type="EMBL" id="JAFEKC020000019">
    <property type="protein sequence ID" value="KAK0509022.1"/>
    <property type="molecule type" value="Genomic_DNA"/>
</dbReference>
<evidence type="ECO:0000256" key="1">
    <source>
        <dbReference type="ARBA" id="ARBA00004123"/>
    </source>
</evidence>
<dbReference type="Pfam" id="PF03810">
    <property type="entry name" value="IBN_N"/>
    <property type="match status" value="1"/>
</dbReference>
<dbReference type="GO" id="GO:0005829">
    <property type="term" value="C:cytosol"/>
    <property type="evidence" value="ECO:0007669"/>
    <property type="project" value="TreeGrafter"/>
</dbReference>
<dbReference type="PANTHER" id="PTHR10997:SF7">
    <property type="entry name" value="IMPORTIN-11"/>
    <property type="match status" value="1"/>
</dbReference>
<dbReference type="InterPro" id="IPR001494">
    <property type="entry name" value="Importin-beta_N"/>
</dbReference>
<proteinExistence type="inferred from homology"/>
<dbReference type="SMART" id="SM00913">
    <property type="entry name" value="IBN_N"/>
    <property type="match status" value="1"/>
</dbReference>
<dbReference type="Proteomes" id="UP001166286">
    <property type="component" value="Unassembled WGS sequence"/>
</dbReference>
<dbReference type="AlphaFoldDB" id="A0AA39UYW4"/>
<name>A0AA39UYW4_9LECA</name>
<dbReference type="Pfam" id="PF25758">
    <property type="entry name" value="TPR_IPO11"/>
    <property type="match status" value="1"/>
</dbReference>
<comment type="similarity">
    <text evidence="2">Belongs to the importin beta family.</text>
</comment>
<accession>A0AA39UYW4</accession>
<dbReference type="GO" id="GO:0031267">
    <property type="term" value="F:small GTPase binding"/>
    <property type="evidence" value="ECO:0007669"/>
    <property type="project" value="InterPro"/>
</dbReference>
<evidence type="ECO:0000256" key="2">
    <source>
        <dbReference type="ARBA" id="ARBA00007991"/>
    </source>
</evidence>
<gene>
    <name evidence="6" type="ORF">JMJ35_008393</name>
</gene>
<evidence type="ECO:0000256" key="4">
    <source>
        <dbReference type="ARBA" id="ARBA00023242"/>
    </source>
</evidence>
<dbReference type="Gene3D" id="1.25.10.10">
    <property type="entry name" value="Leucine-rich Repeat Variant"/>
    <property type="match status" value="1"/>
</dbReference>
<dbReference type="PROSITE" id="PS50166">
    <property type="entry name" value="IMPORTIN_B_NT"/>
    <property type="match status" value="1"/>
</dbReference>
<dbReference type="SUPFAM" id="SSF48371">
    <property type="entry name" value="ARM repeat"/>
    <property type="match status" value="1"/>
</dbReference>
<evidence type="ECO:0000313" key="7">
    <source>
        <dbReference type="Proteomes" id="UP001166286"/>
    </source>
</evidence>
<organism evidence="6 7">
    <name type="scientific">Cladonia borealis</name>
    <dbReference type="NCBI Taxonomy" id="184061"/>
    <lineage>
        <taxon>Eukaryota</taxon>
        <taxon>Fungi</taxon>
        <taxon>Dikarya</taxon>
        <taxon>Ascomycota</taxon>
        <taxon>Pezizomycotina</taxon>
        <taxon>Lecanoromycetes</taxon>
        <taxon>OSLEUM clade</taxon>
        <taxon>Lecanoromycetidae</taxon>
        <taxon>Lecanorales</taxon>
        <taxon>Lecanorineae</taxon>
        <taxon>Cladoniaceae</taxon>
        <taxon>Cladonia</taxon>
    </lineage>
</organism>
<dbReference type="FunFam" id="1.25.10.10:FF:000362">
    <property type="entry name" value="Importin 11, putative"/>
    <property type="match status" value="1"/>
</dbReference>
<keyword evidence="3" id="KW-0813">Transport</keyword>
<comment type="caution">
    <text evidence="6">The sequence shown here is derived from an EMBL/GenBank/DDBJ whole genome shotgun (WGS) entry which is preliminary data.</text>
</comment>
<dbReference type="GO" id="GO:0005635">
    <property type="term" value="C:nuclear envelope"/>
    <property type="evidence" value="ECO:0007669"/>
    <property type="project" value="TreeGrafter"/>
</dbReference>
<keyword evidence="7" id="KW-1185">Reference proteome</keyword>
<dbReference type="InterPro" id="IPR016024">
    <property type="entry name" value="ARM-type_fold"/>
</dbReference>
<feature type="domain" description="Importin N-terminal" evidence="5">
    <location>
        <begin position="37"/>
        <end position="109"/>
    </location>
</feature>
<sequence>MNFAIEVTAEANPLSKQTLYHVLQSSTSNDQQQIKTGTQQLQNWETTVGFYSSLQSVYVDYTIPVELRYLAILQLKNGIDKYWRKTAPNAIKKEERESIRSQLISSGIMEPDPRLALQISIVIGKITRFEYPHEWPDAISSTLRELSSALSAGNSVRLSRAFLILLHIIKVLASAKLLRHRTSLQSVAPDIIESLSSIYVEKVNTWINLLRNGDDEERGTVESIDQSLLALRILRRLLVAGYEFPNRHQEVKDVWSMLASQSGEILALLHEESASIQSNSRSLIEKHLFQISKLHLNMIKVHPAAFPLLPDSMNIAKAWWSLARQFGDTMGSQTFLVNSNSGLNGEPDAEDRTSALEKLSLSALTLIRGCLKMVYNPMQTFKYQRAEDKEEKKIAQERVKNDLLTGLFAQEVMESLVTRFLVLTPRDLKQWEEDPEEWERTQESSGEDWDISIRTCSEKLFLDLIINYKELLIQPLIHVFRAAAATDLQNTDVLLKDSIYCAVGLAAPTLDRYSEFDIGYFLDHTLVEEIQIGRPGYNILRRRIAVLLGHWLPIREGLNRALVYQIFQHLLSKEDLSNDLAVRIAAGKQLKHIIDPFEFTAEPFMPYASAIFDRLMALIVEVEQIETKRELLNTINVIVLKMEQQIVPYTDQIISLLIPLWDQAAEEPLMQQSILGILCSVATSMQADSRRYHPILIPLIRSSIDTSSEMRSSYLSEDGLELLSIVLMQTPSEAVSSDIISLVQYVLPLVDIRSGKKTLEIIELYIYLIPAEILSNVGIVLAPLVSLLRSARREGTGTATSLVEILIRQADSIGGMAAVTELAQSLLSSNWLSVTLAGLRKAFLAHQTSGPNRTTSAIDGVVETDYLNVLARLAVASPPLFITALDATTYGDDEAQGTLSQKLDWLLTEWFSHIDSIGHPVHKKLHCLALTSLLETAQPWILGRLQSLMTVWTDVINELVIDSSLQEGVVEKRDCLVYTDPDASKPEGPESPADLRTRLLEFRDPVHQIDVRSFVRDKLAITIESCGGMEAFQREWVQSVDEDVVKGFGALGII</sequence>
<dbReference type="InterPro" id="IPR058669">
    <property type="entry name" value="TPR_IPO7/11-like"/>
</dbReference>
<dbReference type="GO" id="GO:0006606">
    <property type="term" value="P:protein import into nucleus"/>
    <property type="evidence" value="ECO:0007669"/>
    <property type="project" value="TreeGrafter"/>
</dbReference>